<reference evidence="2" key="2">
    <citation type="submission" date="2020-09" db="EMBL/GenBank/DDBJ databases">
        <authorList>
            <person name="Sun Q."/>
            <person name="Zhou Y."/>
        </authorList>
    </citation>
    <scope>NUCLEOTIDE SEQUENCE</scope>
    <source>
        <strain evidence="2">CGMCC 1.12919</strain>
    </source>
</reference>
<dbReference type="Proteomes" id="UP000637002">
    <property type="component" value="Unassembled WGS sequence"/>
</dbReference>
<dbReference type="AlphaFoldDB" id="A0A916XBX3"/>
<comment type="caution">
    <text evidence="2">The sequence shown here is derived from an EMBL/GenBank/DDBJ whole genome shotgun (WGS) entry which is preliminary data.</text>
</comment>
<evidence type="ECO:0000259" key="1">
    <source>
        <dbReference type="Pfam" id="PF01425"/>
    </source>
</evidence>
<protein>
    <recommendedName>
        <fullName evidence="1">Amidase domain-containing protein</fullName>
    </recommendedName>
</protein>
<reference evidence="2" key="1">
    <citation type="journal article" date="2014" name="Int. J. Syst. Evol. Microbiol.">
        <title>Complete genome sequence of Corynebacterium casei LMG S-19264T (=DSM 44701T), isolated from a smear-ripened cheese.</title>
        <authorList>
            <consortium name="US DOE Joint Genome Institute (JGI-PGF)"/>
            <person name="Walter F."/>
            <person name="Albersmeier A."/>
            <person name="Kalinowski J."/>
            <person name="Ruckert C."/>
        </authorList>
    </citation>
    <scope>NUCLEOTIDE SEQUENCE</scope>
    <source>
        <strain evidence="2">CGMCC 1.12919</strain>
    </source>
</reference>
<gene>
    <name evidence="2" type="ORF">GCM10010994_18900</name>
</gene>
<feature type="domain" description="Amidase" evidence="1">
    <location>
        <begin position="41"/>
        <end position="172"/>
    </location>
</feature>
<name>A0A916XBX3_9HYPH</name>
<evidence type="ECO:0000313" key="3">
    <source>
        <dbReference type="Proteomes" id="UP000637002"/>
    </source>
</evidence>
<dbReference type="InterPro" id="IPR036928">
    <property type="entry name" value="AS_sf"/>
</dbReference>
<keyword evidence="3" id="KW-1185">Reference proteome</keyword>
<organism evidence="2 3">
    <name type="scientific">Chelatococcus reniformis</name>
    <dbReference type="NCBI Taxonomy" id="1494448"/>
    <lineage>
        <taxon>Bacteria</taxon>
        <taxon>Pseudomonadati</taxon>
        <taxon>Pseudomonadota</taxon>
        <taxon>Alphaproteobacteria</taxon>
        <taxon>Hyphomicrobiales</taxon>
        <taxon>Chelatococcaceae</taxon>
        <taxon>Chelatococcus</taxon>
    </lineage>
</organism>
<dbReference type="SUPFAM" id="SSF75304">
    <property type="entry name" value="Amidase signature (AS) enzymes"/>
    <property type="match status" value="1"/>
</dbReference>
<evidence type="ECO:0000313" key="2">
    <source>
        <dbReference type="EMBL" id="GGC60488.1"/>
    </source>
</evidence>
<sequence>MSFGIERSAERARHVGAPVAAAADLGAFVAGPRVALRPTGSGPLDGLTFAVKDLIDVAGTVTGGGNPDWAATQAPAARSAPVVEQLLLAGARLRGKSLTDEFGFSLEGANAHYGTPLNIRAPGRLPGGSSSGSAAAVAGAVVDFALGTDTGGSVRVPAAFCGLFAIRPTHGRSLIGPCGADGALLAAAARIAKEHHAADS</sequence>
<dbReference type="InterPro" id="IPR020556">
    <property type="entry name" value="Amidase_CS"/>
</dbReference>
<dbReference type="Gene3D" id="3.90.1300.10">
    <property type="entry name" value="Amidase signature (AS) domain"/>
    <property type="match status" value="1"/>
</dbReference>
<dbReference type="InterPro" id="IPR023631">
    <property type="entry name" value="Amidase_dom"/>
</dbReference>
<proteinExistence type="predicted"/>
<dbReference type="Pfam" id="PF01425">
    <property type="entry name" value="Amidase"/>
    <property type="match status" value="1"/>
</dbReference>
<dbReference type="PANTHER" id="PTHR46310:SF7">
    <property type="entry name" value="AMIDASE 1"/>
    <property type="match status" value="1"/>
</dbReference>
<accession>A0A916XBX3</accession>
<dbReference type="EMBL" id="BMGG01000003">
    <property type="protein sequence ID" value="GGC60488.1"/>
    <property type="molecule type" value="Genomic_DNA"/>
</dbReference>
<dbReference type="PANTHER" id="PTHR46310">
    <property type="entry name" value="AMIDASE 1"/>
    <property type="match status" value="1"/>
</dbReference>
<dbReference type="PROSITE" id="PS00571">
    <property type="entry name" value="AMIDASES"/>
    <property type="match status" value="1"/>
</dbReference>